<gene>
    <name evidence="2" type="ORF">CLCR_01748</name>
</gene>
<accession>A0A1C1CAP2</accession>
<sequence>MTMSKEGRAPFSHPSLPGEAFTWYKIWGDLSTSSTGRPLVVLHGGLTGNDSPGMGHNYLANLKNLSTQYKIPVVLYDQLGCGKSTHFREKRLDTAFWVPELFIAELDSLLEHLGIASDYDLLGQSW</sequence>
<dbReference type="VEuPathDB" id="FungiDB:G647_03422"/>
<keyword evidence="3" id="KW-1185">Reference proteome</keyword>
<evidence type="ECO:0000256" key="1">
    <source>
        <dbReference type="ARBA" id="ARBA00022801"/>
    </source>
</evidence>
<keyword evidence="1" id="KW-0378">Hydrolase</keyword>
<dbReference type="GO" id="GO:0006508">
    <property type="term" value="P:proteolysis"/>
    <property type="evidence" value="ECO:0007669"/>
    <property type="project" value="InterPro"/>
</dbReference>
<dbReference type="InterPro" id="IPR002410">
    <property type="entry name" value="Peptidase_S33"/>
</dbReference>
<dbReference type="GO" id="GO:0008233">
    <property type="term" value="F:peptidase activity"/>
    <property type="evidence" value="ECO:0007669"/>
    <property type="project" value="InterPro"/>
</dbReference>
<evidence type="ECO:0000313" key="3">
    <source>
        <dbReference type="Proteomes" id="UP000094526"/>
    </source>
</evidence>
<organism evidence="2 3">
    <name type="scientific">Cladophialophora carrionii</name>
    <dbReference type="NCBI Taxonomy" id="86049"/>
    <lineage>
        <taxon>Eukaryota</taxon>
        <taxon>Fungi</taxon>
        <taxon>Dikarya</taxon>
        <taxon>Ascomycota</taxon>
        <taxon>Pezizomycotina</taxon>
        <taxon>Eurotiomycetes</taxon>
        <taxon>Chaetothyriomycetidae</taxon>
        <taxon>Chaetothyriales</taxon>
        <taxon>Herpotrichiellaceae</taxon>
        <taxon>Cladophialophora</taxon>
    </lineage>
</organism>
<dbReference type="SUPFAM" id="SSF53474">
    <property type="entry name" value="alpha/beta-Hydrolases"/>
    <property type="match status" value="1"/>
</dbReference>
<dbReference type="EMBL" id="LGRB01000019">
    <property type="protein sequence ID" value="OCT45512.1"/>
    <property type="molecule type" value="Genomic_DNA"/>
</dbReference>
<name>A0A1C1CAP2_9EURO</name>
<reference evidence="3" key="1">
    <citation type="submission" date="2015-07" db="EMBL/GenBank/DDBJ databases">
        <authorList>
            <person name="Teixeira M.M."/>
            <person name="Souza R.C."/>
            <person name="Almeida L.G."/>
            <person name="Vicente V.A."/>
            <person name="de Hoog S."/>
            <person name="Bocca A.L."/>
            <person name="de Almeida S.R."/>
            <person name="Vasconcelos A.T."/>
            <person name="Felipe M.S."/>
        </authorList>
    </citation>
    <scope>NUCLEOTIDE SEQUENCE [LARGE SCALE GENOMIC DNA]</scope>
    <source>
        <strain evidence="3">KSF</strain>
    </source>
</reference>
<dbReference type="eggNOG" id="ENOG502S3TS">
    <property type="taxonomic scope" value="Eukaryota"/>
</dbReference>
<dbReference type="VEuPathDB" id="FungiDB:CLCR_01748"/>
<dbReference type="PRINTS" id="PR00793">
    <property type="entry name" value="PROAMNOPTASE"/>
</dbReference>
<evidence type="ECO:0008006" key="4">
    <source>
        <dbReference type="Google" id="ProtNLM"/>
    </source>
</evidence>
<comment type="caution">
    <text evidence="2">The sequence shown here is derived from an EMBL/GenBank/DDBJ whole genome shotgun (WGS) entry which is preliminary data.</text>
</comment>
<dbReference type="AlphaFoldDB" id="A0A1C1CAP2"/>
<dbReference type="Proteomes" id="UP000094526">
    <property type="component" value="Unassembled WGS sequence"/>
</dbReference>
<dbReference type="Gene3D" id="3.40.50.1820">
    <property type="entry name" value="alpha/beta hydrolase"/>
    <property type="match status" value="1"/>
</dbReference>
<evidence type="ECO:0000313" key="2">
    <source>
        <dbReference type="EMBL" id="OCT45512.1"/>
    </source>
</evidence>
<protein>
    <recommendedName>
        <fullName evidence="4">AB hydrolase-1 domain-containing protein</fullName>
    </recommendedName>
</protein>
<dbReference type="OrthoDB" id="190201at2759"/>
<dbReference type="InterPro" id="IPR029058">
    <property type="entry name" value="AB_hydrolase_fold"/>
</dbReference>
<proteinExistence type="predicted"/>